<dbReference type="Pfam" id="PF20547">
    <property type="entry name" value="DUF6761"/>
    <property type="match status" value="1"/>
</dbReference>
<protein>
    <submittedName>
        <fullName evidence="1">Uncharacterized protein</fullName>
    </submittedName>
</protein>
<dbReference type="HOGENOM" id="CLU_183612_0_0_3"/>
<dbReference type="KEGG" id="pmj:P9211_10751"/>
<dbReference type="RefSeq" id="WP_012195627.1">
    <property type="nucleotide sequence ID" value="NC_009976.1"/>
</dbReference>
<gene>
    <name evidence="1" type="ordered locus">P9211_10751</name>
</gene>
<accession>A9BAZ4</accession>
<dbReference type="AlphaFoldDB" id="A9BAZ4"/>
<reference evidence="1 2" key="1">
    <citation type="journal article" date="2007" name="PLoS Genet.">
        <title>Patterns and implications of gene gain and loss in the evolution of Prochlorococcus.</title>
        <authorList>
            <person name="Kettler G.C."/>
            <person name="Martiny A.C."/>
            <person name="Huang K."/>
            <person name="Zucker J."/>
            <person name="Coleman M.L."/>
            <person name="Rodrigue S."/>
            <person name="Chen F."/>
            <person name="Lapidus A."/>
            <person name="Ferriera S."/>
            <person name="Johnson J."/>
            <person name="Steglich C."/>
            <person name="Church G.M."/>
            <person name="Richardson P."/>
            <person name="Chisholm S.W."/>
        </authorList>
    </citation>
    <scope>NUCLEOTIDE SEQUENCE [LARGE SCALE GENOMIC DNA]</scope>
    <source>
        <strain evidence="2">MIT 9211</strain>
    </source>
</reference>
<organism evidence="1 2">
    <name type="scientific">Prochlorococcus marinus (strain MIT 9211)</name>
    <dbReference type="NCBI Taxonomy" id="93059"/>
    <lineage>
        <taxon>Bacteria</taxon>
        <taxon>Bacillati</taxon>
        <taxon>Cyanobacteriota</taxon>
        <taxon>Cyanophyceae</taxon>
        <taxon>Synechococcales</taxon>
        <taxon>Prochlorococcaceae</taxon>
        <taxon>Prochlorococcus</taxon>
    </lineage>
</organism>
<name>A9BAZ4_PROM4</name>
<dbReference type="EMBL" id="CP000878">
    <property type="protein sequence ID" value="ABX09006.1"/>
    <property type="molecule type" value="Genomic_DNA"/>
</dbReference>
<evidence type="ECO:0000313" key="2">
    <source>
        <dbReference type="Proteomes" id="UP000000788"/>
    </source>
</evidence>
<dbReference type="InterPro" id="IPR046649">
    <property type="entry name" value="DUF6761"/>
</dbReference>
<dbReference type="STRING" id="93059.P9211_10751"/>
<dbReference type="eggNOG" id="ENOG50341S6">
    <property type="taxonomic scope" value="Bacteria"/>
</dbReference>
<dbReference type="Proteomes" id="UP000000788">
    <property type="component" value="Chromosome"/>
</dbReference>
<dbReference type="OrthoDB" id="464365at2"/>
<proteinExistence type="predicted"/>
<evidence type="ECO:0000313" key="1">
    <source>
        <dbReference type="EMBL" id="ABX09006.1"/>
    </source>
</evidence>
<sequence length="91" mass="10594">MTSQTFEDPEAIKHFQSICDACQELISRYHSPSELKLYVDGYIHALRKTNRLTTKDLEKLEILTNRWILDPSSFIGPNGDINDLFFMRSND</sequence>
<keyword evidence="2" id="KW-1185">Reference proteome</keyword>